<name>A0A518DVZ3_9BACT</name>
<dbReference type="RefSeq" id="WP_145054685.1">
    <property type="nucleotide sequence ID" value="NZ_CP036433.1"/>
</dbReference>
<dbReference type="InterPro" id="IPR036691">
    <property type="entry name" value="Endo/exonu/phosph_ase_sf"/>
</dbReference>
<dbReference type="PANTHER" id="PTHR14859">
    <property type="entry name" value="CALCOFLUOR WHITE HYPERSENSITIVE PROTEIN PRECURSOR"/>
    <property type="match status" value="1"/>
</dbReference>
<reference evidence="2 3" key="1">
    <citation type="submission" date="2019-02" db="EMBL/GenBank/DDBJ databases">
        <title>Deep-cultivation of Planctomycetes and their phenomic and genomic characterization uncovers novel biology.</title>
        <authorList>
            <person name="Wiegand S."/>
            <person name="Jogler M."/>
            <person name="Boedeker C."/>
            <person name="Pinto D."/>
            <person name="Vollmers J."/>
            <person name="Rivas-Marin E."/>
            <person name="Kohn T."/>
            <person name="Peeters S.H."/>
            <person name="Heuer A."/>
            <person name="Rast P."/>
            <person name="Oberbeckmann S."/>
            <person name="Bunk B."/>
            <person name="Jeske O."/>
            <person name="Meyerdierks A."/>
            <person name="Storesund J.E."/>
            <person name="Kallscheuer N."/>
            <person name="Luecker S."/>
            <person name="Lage O.M."/>
            <person name="Pohl T."/>
            <person name="Merkel B.J."/>
            <person name="Hornburger P."/>
            <person name="Mueller R.-W."/>
            <person name="Bruemmer F."/>
            <person name="Labrenz M."/>
            <person name="Spormann A.M."/>
            <person name="Op den Camp H."/>
            <person name="Overmann J."/>
            <person name="Amann R."/>
            <person name="Jetten M.S.M."/>
            <person name="Mascher T."/>
            <person name="Medema M.H."/>
            <person name="Devos D.P."/>
            <person name="Kaster A.-K."/>
            <person name="Ovreas L."/>
            <person name="Rohde M."/>
            <person name="Galperin M.Y."/>
            <person name="Jogler C."/>
        </authorList>
    </citation>
    <scope>NUCLEOTIDE SEQUENCE [LARGE SCALE GENOMIC DNA]</scope>
    <source>
        <strain evidence="2 3">Pla85_3_4</strain>
    </source>
</reference>
<dbReference type="Gene3D" id="3.60.10.10">
    <property type="entry name" value="Endonuclease/exonuclease/phosphatase"/>
    <property type="match status" value="1"/>
</dbReference>
<dbReference type="InterPro" id="IPR051916">
    <property type="entry name" value="GPI-anchor_lipid_remodeler"/>
</dbReference>
<dbReference type="OrthoDB" id="155529at2"/>
<proteinExistence type="predicted"/>
<dbReference type="PANTHER" id="PTHR14859:SF1">
    <property type="entry name" value="PGAP2-INTERACTING PROTEIN"/>
    <property type="match status" value="1"/>
</dbReference>
<sequence>MPHDDSTFRFRVVTYNIHKGIGGLDRRYRPQRLVEALESCQPDIVLMQEVDDGAPRSNSDFQAQMLAEALQMEHHAFQRNVTLRAGHYGNAILSRFPLTDVDHADLTIPLKKRRRGLLATCTLPCPEGPRALLIVNVHLGLAAFERKIQLRRLLQHNAVGQAAQQDPLIIAGDFNDVWGTLGRKMMAPAGFDAAGEAVRTFPAAAPLLALDRFFYRGDLHAEEGFAIRNPASRHASDHLPLVVDFQLLPASYRSLDREGTD</sequence>
<organism evidence="2 3">
    <name type="scientific">Lignipirellula cremea</name>
    <dbReference type="NCBI Taxonomy" id="2528010"/>
    <lineage>
        <taxon>Bacteria</taxon>
        <taxon>Pseudomonadati</taxon>
        <taxon>Planctomycetota</taxon>
        <taxon>Planctomycetia</taxon>
        <taxon>Pirellulales</taxon>
        <taxon>Pirellulaceae</taxon>
        <taxon>Lignipirellula</taxon>
    </lineage>
</organism>
<dbReference type="InterPro" id="IPR005135">
    <property type="entry name" value="Endo/exonuclease/phosphatase"/>
</dbReference>
<dbReference type="AlphaFoldDB" id="A0A518DVZ3"/>
<dbReference type="Proteomes" id="UP000317648">
    <property type="component" value="Chromosome"/>
</dbReference>
<dbReference type="GO" id="GO:0006506">
    <property type="term" value="P:GPI anchor biosynthetic process"/>
    <property type="evidence" value="ECO:0007669"/>
    <property type="project" value="TreeGrafter"/>
</dbReference>
<dbReference type="KEGG" id="lcre:Pla8534_38270"/>
<dbReference type="GO" id="GO:0003824">
    <property type="term" value="F:catalytic activity"/>
    <property type="evidence" value="ECO:0007669"/>
    <property type="project" value="InterPro"/>
</dbReference>
<evidence type="ECO:0000259" key="1">
    <source>
        <dbReference type="Pfam" id="PF03372"/>
    </source>
</evidence>
<evidence type="ECO:0000313" key="2">
    <source>
        <dbReference type="EMBL" id="QDU96008.1"/>
    </source>
</evidence>
<feature type="domain" description="Endonuclease/exonuclease/phosphatase" evidence="1">
    <location>
        <begin position="13"/>
        <end position="238"/>
    </location>
</feature>
<dbReference type="EMBL" id="CP036433">
    <property type="protein sequence ID" value="QDU96008.1"/>
    <property type="molecule type" value="Genomic_DNA"/>
</dbReference>
<dbReference type="GO" id="GO:0016020">
    <property type="term" value="C:membrane"/>
    <property type="evidence" value="ECO:0007669"/>
    <property type="project" value="GOC"/>
</dbReference>
<dbReference type="Pfam" id="PF03372">
    <property type="entry name" value="Exo_endo_phos"/>
    <property type="match status" value="1"/>
</dbReference>
<keyword evidence="3" id="KW-1185">Reference proteome</keyword>
<evidence type="ECO:0000313" key="3">
    <source>
        <dbReference type="Proteomes" id="UP000317648"/>
    </source>
</evidence>
<protein>
    <recommendedName>
        <fullName evidence="1">Endonuclease/exonuclease/phosphatase domain-containing protein</fullName>
    </recommendedName>
</protein>
<accession>A0A518DVZ3</accession>
<gene>
    <name evidence="2" type="ORF">Pla8534_38270</name>
</gene>
<dbReference type="SUPFAM" id="SSF56219">
    <property type="entry name" value="DNase I-like"/>
    <property type="match status" value="1"/>
</dbReference>